<feature type="compositionally biased region" description="Low complexity" evidence="1">
    <location>
        <begin position="44"/>
        <end position="56"/>
    </location>
</feature>
<evidence type="ECO:0008006" key="5">
    <source>
        <dbReference type="Google" id="ProtNLM"/>
    </source>
</evidence>
<name>A0AAV9GBW9_9PEZI</name>
<dbReference type="AlphaFoldDB" id="A0AAV9GBW9"/>
<keyword evidence="2" id="KW-0472">Membrane</keyword>
<organism evidence="3 4">
    <name type="scientific">Podospora aff. communis PSN243</name>
    <dbReference type="NCBI Taxonomy" id="3040156"/>
    <lineage>
        <taxon>Eukaryota</taxon>
        <taxon>Fungi</taxon>
        <taxon>Dikarya</taxon>
        <taxon>Ascomycota</taxon>
        <taxon>Pezizomycotina</taxon>
        <taxon>Sordariomycetes</taxon>
        <taxon>Sordariomycetidae</taxon>
        <taxon>Sordariales</taxon>
        <taxon>Podosporaceae</taxon>
        <taxon>Podospora</taxon>
    </lineage>
</organism>
<protein>
    <recommendedName>
        <fullName evidence="5">MARVEL domain-containing protein</fullName>
    </recommendedName>
</protein>
<dbReference type="EMBL" id="MU865965">
    <property type="protein sequence ID" value="KAK4445425.1"/>
    <property type="molecule type" value="Genomic_DNA"/>
</dbReference>
<gene>
    <name evidence="3" type="ORF">QBC34DRAFT_472290</name>
</gene>
<reference evidence="3" key="1">
    <citation type="journal article" date="2023" name="Mol. Phylogenet. Evol.">
        <title>Genome-scale phylogeny and comparative genomics of the fungal order Sordariales.</title>
        <authorList>
            <person name="Hensen N."/>
            <person name="Bonometti L."/>
            <person name="Westerberg I."/>
            <person name="Brannstrom I.O."/>
            <person name="Guillou S."/>
            <person name="Cros-Aarteil S."/>
            <person name="Calhoun S."/>
            <person name="Haridas S."/>
            <person name="Kuo A."/>
            <person name="Mondo S."/>
            <person name="Pangilinan J."/>
            <person name="Riley R."/>
            <person name="LaButti K."/>
            <person name="Andreopoulos B."/>
            <person name="Lipzen A."/>
            <person name="Chen C."/>
            <person name="Yan M."/>
            <person name="Daum C."/>
            <person name="Ng V."/>
            <person name="Clum A."/>
            <person name="Steindorff A."/>
            <person name="Ohm R.A."/>
            <person name="Martin F."/>
            <person name="Silar P."/>
            <person name="Natvig D.O."/>
            <person name="Lalanne C."/>
            <person name="Gautier V."/>
            <person name="Ament-Velasquez S.L."/>
            <person name="Kruys A."/>
            <person name="Hutchinson M.I."/>
            <person name="Powell A.J."/>
            <person name="Barry K."/>
            <person name="Miller A.N."/>
            <person name="Grigoriev I.V."/>
            <person name="Debuchy R."/>
            <person name="Gladieux P."/>
            <person name="Hiltunen Thoren M."/>
            <person name="Johannesson H."/>
        </authorList>
    </citation>
    <scope>NUCLEOTIDE SEQUENCE</scope>
    <source>
        <strain evidence="3">PSN243</strain>
    </source>
</reference>
<proteinExistence type="predicted"/>
<accession>A0AAV9GBW9</accession>
<dbReference type="Proteomes" id="UP001321760">
    <property type="component" value="Unassembled WGS sequence"/>
</dbReference>
<reference evidence="3" key="2">
    <citation type="submission" date="2023-05" db="EMBL/GenBank/DDBJ databases">
        <authorList>
            <consortium name="Lawrence Berkeley National Laboratory"/>
            <person name="Steindorff A."/>
            <person name="Hensen N."/>
            <person name="Bonometti L."/>
            <person name="Westerberg I."/>
            <person name="Brannstrom I.O."/>
            <person name="Guillou S."/>
            <person name="Cros-Aarteil S."/>
            <person name="Calhoun S."/>
            <person name="Haridas S."/>
            <person name="Kuo A."/>
            <person name="Mondo S."/>
            <person name="Pangilinan J."/>
            <person name="Riley R."/>
            <person name="Labutti K."/>
            <person name="Andreopoulos B."/>
            <person name="Lipzen A."/>
            <person name="Chen C."/>
            <person name="Yanf M."/>
            <person name="Daum C."/>
            <person name="Ng V."/>
            <person name="Clum A."/>
            <person name="Ohm R."/>
            <person name="Martin F."/>
            <person name="Silar P."/>
            <person name="Natvig D."/>
            <person name="Lalanne C."/>
            <person name="Gautier V."/>
            <person name="Ament-Velasquez S.L."/>
            <person name="Kruys A."/>
            <person name="Hutchinson M.I."/>
            <person name="Powell A.J."/>
            <person name="Barry K."/>
            <person name="Miller A.N."/>
            <person name="Grigoriev I.V."/>
            <person name="Debuchy R."/>
            <person name="Gladieux P."/>
            <person name="Thoren M.H."/>
            <person name="Johannesson H."/>
        </authorList>
    </citation>
    <scope>NUCLEOTIDE SEQUENCE</scope>
    <source>
        <strain evidence="3">PSN243</strain>
    </source>
</reference>
<feature type="region of interest" description="Disordered" evidence="1">
    <location>
        <begin position="1"/>
        <end position="65"/>
    </location>
</feature>
<evidence type="ECO:0000313" key="3">
    <source>
        <dbReference type="EMBL" id="KAK4445425.1"/>
    </source>
</evidence>
<feature type="non-terminal residue" evidence="3">
    <location>
        <position position="1"/>
    </location>
</feature>
<sequence>RISANHKTHCNATHSTTSRPLNPQLSHNVHTLPEVTKMAPHNPNPSESATPSSSTPGNIIHTTPRPRPRLISAFQISSSPDDDEDPTNPKRAPNALVYPRLLTLTARTLLATYEIAVLVLALRFLAKWNSVLDNFGNPFKQDRYSAAVGTLAVALVVDPIAAVTSALGWYGRFGLWGWAVLFDVVVGVMGCLTPYFEARVDRNGNSSKELGGFVALLYSLS</sequence>
<comment type="caution">
    <text evidence="3">The sequence shown here is derived from an EMBL/GenBank/DDBJ whole genome shotgun (WGS) entry which is preliminary data.</text>
</comment>
<feature type="transmembrane region" description="Helical" evidence="2">
    <location>
        <begin position="175"/>
        <end position="196"/>
    </location>
</feature>
<feature type="compositionally biased region" description="Polar residues" evidence="1">
    <location>
        <begin position="10"/>
        <end position="29"/>
    </location>
</feature>
<keyword evidence="2" id="KW-1133">Transmembrane helix</keyword>
<feature type="transmembrane region" description="Helical" evidence="2">
    <location>
        <begin position="104"/>
        <end position="125"/>
    </location>
</feature>
<evidence type="ECO:0000313" key="4">
    <source>
        <dbReference type="Proteomes" id="UP001321760"/>
    </source>
</evidence>
<evidence type="ECO:0000256" key="2">
    <source>
        <dbReference type="SAM" id="Phobius"/>
    </source>
</evidence>
<keyword evidence="2" id="KW-0812">Transmembrane</keyword>
<feature type="transmembrane region" description="Helical" evidence="2">
    <location>
        <begin position="146"/>
        <end position="169"/>
    </location>
</feature>
<evidence type="ECO:0000256" key="1">
    <source>
        <dbReference type="SAM" id="MobiDB-lite"/>
    </source>
</evidence>
<keyword evidence="4" id="KW-1185">Reference proteome</keyword>